<dbReference type="InterPro" id="IPR042100">
    <property type="entry name" value="Bug_dom1"/>
</dbReference>
<dbReference type="Pfam" id="PF03401">
    <property type="entry name" value="TctC"/>
    <property type="match status" value="1"/>
</dbReference>
<dbReference type="EMBL" id="JAAGRN010000001">
    <property type="protein sequence ID" value="NDY81828.1"/>
    <property type="molecule type" value="Genomic_DNA"/>
</dbReference>
<comment type="similarity">
    <text evidence="1">Belongs to the UPF0065 (bug) family.</text>
</comment>
<dbReference type="PANTHER" id="PTHR42928">
    <property type="entry name" value="TRICARBOXYLATE-BINDING PROTEIN"/>
    <property type="match status" value="1"/>
</dbReference>
<dbReference type="PIRSF" id="PIRSF017082">
    <property type="entry name" value="YflP"/>
    <property type="match status" value="1"/>
</dbReference>
<keyword evidence="2" id="KW-0732">Signal</keyword>
<accession>A0A6B2QW05</accession>
<organism evidence="3">
    <name type="scientific">Sheuella amnicola</name>
    <dbReference type="NCBI Taxonomy" id="2707330"/>
    <lineage>
        <taxon>Bacteria</taxon>
        <taxon>Pseudomonadati</taxon>
        <taxon>Pseudomonadota</taxon>
        <taxon>Betaproteobacteria</taxon>
        <taxon>Burkholderiales</taxon>
        <taxon>Alcaligenaceae</taxon>
        <taxon>Sheuella</taxon>
    </lineage>
</organism>
<reference evidence="3" key="1">
    <citation type="submission" date="2020-02" db="EMBL/GenBank/DDBJ databases">
        <authorList>
            <person name="Chen W.-M."/>
        </authorList>
    </citation>
    <scope>NUCLEOTIDE SEQUENCE</scope>
    <source>
        <strain evidence="3">NBD-18</strain>
    </source>
</reference>
<gene>
    <name evidence="3" type="ORF">G3I67_01155</name>
</gene>
<evidence type="ECO:0000313" key="3">
    <source>
        <dbReference type="EMBL" id="NDY81828.1"/>
    </source>
</evidence>
<dbReference type="Gene3D" id="3.40.190.150">
    <property type="entry name" value="Bordetella uptake gene, domain 1"/>
    <property type="match status" value="1"/>
</dbReference>
<dbReference type="SUPFAM" id="SSF53850">
    <property type="entry name" value="Periplasmic binding protein-like II"/>
    <property type="match status" value="1"/>
</dbReference>
<evidence type="ECO:0000256" key="1">
    <source>
        <dbReference type="ARBA" id="ARBA00006987"/>
    </source>
</evidence>
<name>A0A6B2QW05_9BURK</name>
<dbReference type="AlphaFoldDB" id="A0A6B2QW05"/>
<dbReference type="Gene3D" id="3.40.190.10">
    <property type="entry name" value="Periplasmic binding protein-like II"/>
    <property type="match status" value="1"/>
</dbReference>
<dbReference type="InterPro" id="IPR005064">
    <property type="entry name" value="BUG"/>
</dbReference>
<evidence type="ECO:0000256" key="2">
    <source>
        <dbReference type="SAM" id="SignalP"/>
    </source>
</evidence>
<protein>
    <submittedName>
        <fullName evidence="3">Tripartite tricarboxylate transporter substrate binding protein</fullName>
    </submittedName>
</protein>
<feature type="chain" id="PRO_5025647409" evidence="2">
    <location>
        <begin position="30"/>
        <end position="331"/>
    </location>
</feature>
<dbReference type="PANTHER" id="PTHR42928:SF5">
    <property type="entry name" value="BLR1237 PROTEIN"/>
    <property type="match status" value="1"/>
</dbReference>
<dbReference type="CDD" id="cd07012">
    <property type="entry name" value="PBP2_Bug_TTT"/>
    <property type="match status" value="1"/>
</dbReference>
<feature type="signal peptide" evidence="2">
    <location>
        <begin position="1"/>
        <end position="29"/>
    </location>
</feature>
<proteinExistence type="inferred from homology"/>
<sequence length="331" mass="35150">MHKSKQHLLKLIAFVSIAVFSVGSGVAQAQDAAASYPNKPIKIIVPFAAGGASDVLSRIIGKKLAESWGQPVVVENKPGGNAQIGAAMVAKSDPDGYTLLVVDLSALTQAPTLMPTLTYNPEKDLVPVSVIAYSPHILVVANKLPVKTYDEFVAYAKSQKNPVNFGAPLGAAPHLAGVLLSQKQGIPFNFIGYKGGAQAISDLAGGQIDVTMNSFLATYPMVKSGNFKMIAVASPNRFGPIPDTLTIAEKIPGYVTGSFQGMMAPAATPPAVIAKLHNEINKIIRQPDMQKQFADLGSAPDTRSPAELRKWMADETKYWAKVIKDGNVKLD</sequence>
<comment type="caution">
    <text evidence="3">The sequence shown here is derived from an EMBL/GenBank/DDBJ whole genome shotgun (WGS) entry which is preliminary data.</text>
</comment>